<keyword evidence="2" id="KW-1185">Reference proteome</keyword>
<accession>A0A0C2HD40</accession>
<dbReference type="SUPFAM" id="SSF47240">
    <property type="entry name" value="Ferritin-like"/>
    <property type="match status" value="1"/>
</dbReference>
<proteinExistence type="predicted"/>
<dbReference type="AlphaFoldDB" id="A0A0C2HD40"/>
<dbReference type="InterPro" id="IPR009078">
    <property type="entry name" value="Ferritin-like_SF"/>
</dbReference>
<name>A0A0C2HD40_9BILA</name>
<evidence type="ECO:0000313" key="1">
    <source>
        <dbReference type="EMBL" id="KIH67466.1"/>
    </source>
</evidence>
<reference evidence="1 2" key="1">
    <citation type="submission" date="2013-12" db="EMBL/GenBank/DDBJ databases">
        <title>Draft genome of the parsitic nematode Ancylostoma duodenale.</title>
        <authorList>
            <person name="Mitreva M."/>
        </authorList>
    </citation>
    <scope>NUCLEOTIDE SEQUENCE [LARGE SCALE GENOMIC DNA]</scope>
    <source>
        <strain evidence="1 2">Zhejiang</strain>
    </source>
</reference>
<dbReference type="OrthoDB" id="10248373at2759"/>
<dbReference type="PANTHER" id="PTHR23409">
    <property type="entry name" value="RIBONUCLEOSIDE-DIPHOSPHATE REDUCTASE SMALL CHAIN"/>
    <property type="match status" value="1"/>
</dbReference>
<sequence length="78" mass="9270">MVGMNCHLRSQYIEFVADHLLVELGYEKLYKPKNPFDFMRNISIDVTTNFFEKKVSEYQRPGVLTSEDDRQFQLDADF</sequence>
<dbReference type="GO" id="GO:0009263">
    <property type="term" value="P:deoxyribonucleotide biosynthetic process"/>
    <property type="evidence" value="ECO:0007669"/>
    <property type="project" value="InterPro"/>
</dbReference>
<gene>
    <name evidence="1" type="ORF">ANCDUO_02201</name>
</gene>
<dbReference type="InterPro" id="IPR000358">
    <property type="entry name" value="RNR_small_fam"/>
</dbReference>
<organism evidence="1 2">
    <name type="scientific">Ancylostoma duodenale</name>
    <dbReference type="NCBI Taxonomy" id="51022"/>
    <lineage>
        <taxon>Eukaryota</taxon>
        <taxon>Metazoa</taxon>
        <taxon>Ecdysozoa</taxon>
        <taxon>Nematoda</taxon>
        <taxon>Chromadorea</taxon>
        <taxon>Rhabditida</taxon>
        <taxon>Rhabditina</taxon>
        <taxon>Rhabditomorpha</taxon>
        <taxon>Strongyloidea</taxon>
        <taxon>Ancylostomatidae</taxon>
        <taxon>Ancylostomatinae</taxon>
        <taxon>Ancylostoma</taxon>
    </lineage>
</organism>
<dbReference type="EMBL" id="KN726687">
    <property type="protein sequence ID" value="KIH67466.1"/>
    <property type="molecule type" value="Genomic_DNA"/>
</dbReference>
<dbReference type="PANTHER" id="PTHR23409:SF18">
    <property type="entry name" value="RIBONUCLEOSIDE-DIPHOSPHATE REDUCTASE SUBUNIT M2"/>
    <property type="match status" value="1"/>
</dbReference>
<evidence type="ECO:0000313" key="2">
    <source>
        <dbReference type="Proteomes" id="UP000054047"/>
    </source>
</evidence>
<dbReference type="GO" id="GO:0004748">
    <property type="term" value="F:ribonucleoside-diphosphate reductase activity, thioredoxin disulfide as acceptor"/>
    <property type="evidence" value="ECO:0007669"/>
    <property type="project" value="TreeGrafter"/>
</dbReference>
<dbReference type="InterPro" id="IPR012348">
    <property type="entry name" value="RNR-like"/>
</dbReference>
<dbReference type="GO" id="GO:0005829">
    <property type="term" value="C:cytosol"/>
    <property type="evidence" value="ECO:0007669"/>
    <property type="project" value="TreeGrafter"/>
</dbReference>
<protein>
    <submittedName>
        <fullName evidence="1">Uncharacterized protein</fullName>
    </submittedName>
</protein>
<dbReference type="Proteomes" id="UP000054047">
    <property type="component" value="Unassembled WGS sequence"/>
</dbReference>
<dbReference type="Gene3D" id="1.10.620.20">
    <property type="entry name" value="Ribonucleotide Reductase, subunit A"/>
    <property type="match status" value="1"/>
</dbReference>